<dbReference type="AlphaFoldDB" id="A0A0N5D8A4"/>
<keyword evidence="2" id="KW-1185">Reference proteome</keyword>
<dbReference type="WBParaSite" id="TCLT_0000932901-mRNA-1">
    <property type="protein sequence ID" value="TCLT_0000932901-mRNA-1"/>
    <property type="gene ID" value="TCLT_0000932901"/>
</dbReference>
<reference evidence="1 2" key="2">
    <citation type="submission" date="2018-11" db="EMBL/GenBank/DDBJ databases">
        <authorList>
            <consortium name="Pathogen Informatics"/>
        </authorList>
    </citation>
    <scope>NUCLEOTIDE SEQUENCE [LARGE SCALE GENOMIC DNA]</scope>
</reference>
<sequence length="101" mass="11829">MTMPTSYNTFTNNYGYGLFGLGPNNAGFDGFGFWRDKFQNSGLPPLYTWQSHRNYYGEFAVHKNRYGNQAPVSLEELRQERYGPFYNGVWGFKNHSPYWFG</sequence>
<evidence type="ECO:0000313" key="1">
    <source>
        <dbReference type="EMBL" id="VDN06942.1"/>
    </source>
</evidence>
<evidence type="ECO:0000313" key="2">
    <source>
        <dbReference type="Proteomes" id="UP000276776"/>
    </source>
</evidence>
<organism evidence="3">
    <name type="scientific">Thelazia callipaeda</name>
    <name type="common">Oriental eyeworm</name>
    <name type="synonym">Parasitic nematode</name>
    <dbReference type="NCBI Taxonomy" id="103827"/>
    <lineage>
        <taxon>Eukaryota</taxon>
        <taxon>Metazoa</taxon>
        <taxon>Ecdysozoa</taxon>
        <taxon>Nematoda</taxon>
        <taxon>Chromadorea</taxon>
        <taxon>Rhabditida</taxon>
        <taxon>Spirurina</taxon>
        <taxon>Spiruromorpha</taxon>
        <taxon>Thelazioidea</taxon>
        <taxon>Thelaziidae</taxon>
        <taxon>Thelazia</taxon>
    </lineage>
</organism>
<name>A0A0N5D8A4_THECL</name>
<gene>
    <name evidence="1" type="ORF">TCLT_LOCUS9318</name>
</gene>
<proteinExistence type="predicted"/>
<reference evidence="3" key="1">
    <citation type="submission" date="2017-02" db="UniProtKB">
        <authorList>
            <consortium name="WormBaseParasite"/>
        </authorList>
    </citation>
    <scope>IDENTIFICATION</scope>
</reference>
<dbReference type="OMA" id="NGVWGYV"/>
<evidence type="ECO:0000313" key="3">
    <source>
        <dbReference type="WBParaSite" id="TCLT_0000932901-mRNA-1"/>
    </source>
</evidence>
<protein>
    <submittedName>
        <fullName evidence="3">DMKN</fullName>
    </submittedName>
</protein>
<dbReference type="EMBL" id="UYYF01004772">
    <property type="protein sequence ID" value="VDN06942.1"/>
    <property type="molecule type" value="Genomic_DNA"/>
</dbReference>
<dbReference type="Proteomes" id="UP000276776">
    <property type="component" value="Unassembled WGS sequence"/>
</dbReference>
<accession>A0A0N5D8A4</accession>
<dbReference type="OrthoDB" id="5835795at2759"/>